<keyword evidence="5" id="KW-0539">Nucleus</keyword>
<keyword evidence="3" id="KW-0863">Zinc-finger</keyword>
<gene>
    <name evidence="7" type="ORF">CPELLU_LOCUS14663</name>
</gene>
<dbReference type="AlphaFoldDB" id="A0A9N9IUF1"/>
<name>A0A9N9IUF1_9GLOM</name>
<evidence type="ECO:0000256" key="2">
    <source>
        <dbReference type="ARBA" id="ARBA00022723"/>
    </source>
</evidence>
<dbReference type="PANTHER" id="PTHR46481:SF10">
    <property type="entry name" value="ZINC FINGER BED DOMAIN-CONTAINING PROTEIN 39"/>
    <property type="match status" value="1"/>
</dbReference>
<dbReference type="GO" id="GO:0046983">
    <property type="term" value="F:protein dimerization activity"/>
    <property type="evidence" value="ECO:0007669"/>
    <property type="project" value="InterPro"/>
</dbReference>
<organism evidence="7 8">
    <name type="scientific">Cetraspora pellucida</name>
    <dbReference type="NCBI Taxonomy" id="1433469"/>
    <lineage>
        <taxon>Eukaryota</taxon>
        <taxon>Fungi</taxon>
        <taxon>Fungi incertae sedis</taxon>
        <taxon>Mucoromycota</taxon>
        <taxon>Glomeromycotina</taxon>
        <taxon>Glomeromycetes</taxon>
        <taxon>Diversisporales</taxon>
        <taxon>Gigasporaceae</taxon>
        <taxon>Cetraspora</taxon>
    </lineage>
</organism>
<dbReference type="SUPFAM" id="SSF53098">
    <property type="entry name" value="Ribonuclease H-like"/>
    <property type="match status" value="1"/>
</dbReference>
<evidence type="ECO:0000259" key="6">
    <source>
        <dbReference type="Pfam" id="PF05699"/>
    </source>
</evidence>
<dbReference type="InterPro" id="IPR008906">
    <property type="entry name" value="HATC_C_dom"/>
</dbReference>
<keyword evidence="4" id="KW-0862">Zinc</keyword>
<accession>A0A9N9IUF1</accession>
<dbReference type="GO" id="GO:0005634">
    <property type="term" value="C:nucleus"/>
    <property type="evidence" value="ECO:0007669"/>
    <property type="project" value="UniProtKB-SubCell"/>
</dbReference>
<evidence type="ECO:0000256" key="5">
    <source>
        <dbReference type="ARBA" id="ARBA00023242"/>
    </source>
</evidence>
<dbReference type="InterPro" id="IPR052035">
    <property type="entry name" value="ZnF_BED_domain_contain"/>
</dbReference>
<keyword evidence="2" id="KW-0479">Metal-binding</keyword>
<evidence type="ECO:0000313" key="8">
    <source>
        <dbReference type="Proteomes" id="UP000789759"/>
    </source>
</evidence>
<sequence length="313" mass="36209">MIICERLIMKELQHEFDNIGFSHYCCAAHVLNLAAKQELEIIDSSAKKVQSLMSKIKVSTHLCDDLHGLCQLKGIPYLKPKLNVDTRWNSTYYMLQKMQKMETALRLVVADHLSIHALYLTINKQLSLNIQDFLDTYIEQNEFSQKMVAASIHQKIEKYWIIMDKSSVVFTILNPCAKLKMFSKTEAIDAKKTVQEIMDQYVYKYQKTSISMNIEDNLIKTARKIFWNLHNKWKLEELPTIDKSSTTDISELDRYIRMASDYLSIQATSIAYEQAFSIASNTISRTRNRLHSKTARACLCVKSWISNGIGEIE</sequence>
<dbReference type="Pfam" id="PF05699">
    <property type="entry name" value="Dimer_Tnp_hAT"/>
    <property type="match status" value="1"/>
</dbReference>
<keyword evidence="8" id="KW-1185">Reference proteome</keyword>
<proteinExistence type="predicted"/>
<comment type="subcellular location">
    <subcellularLocation>
        <location evidence="1">Nucleus</location>
    </subcellularLocation>
</comment>
<protein>
    <submittedName>
        <fullName evidence="7">2106_t:CDS:1</fullName>
    </submittedName>
</protein>
<dbReference type="Proteomes" id="UP000789759">
    <property type="component" value="Unassembled WGS sequence"/>
</dbReference>
<evidence type="ECO:0000313" key="7">
    <source>
        <dbReference type="EMBL" id="CAG8750272.1"/>
    </source>
</evidence>
<dbReference type="EMBL" id="CAJVQA010017730">
    <property type="protein sequence ID" value="CAG8750272.1"/>
    <property type="molecule type" value="Genomic_DNA"/>
</dbReference>
<dbReference type="GO" id="GO:0008270">
    <property type="term" value="F:zinc ion binding"/>
    <property type="evidence" value="ECO:0007669"/>
    <property type="project" value="UniProtKB-KW"/>
</dbReference>
<dbReference type="OrthoDB" id="2428891at2759"/>
<evidence type="ECO:0000256" key="1">
    <source>
        <dbReference type="ARBA" id="ARBA00004123"/>
    </source>
</evidence>
<comment type="caution">
    <text evidence="7">The sequence shown here is derived from an EMBL/GenBank/DDBJ whole genome shotgun (WGS) entry which is preliminary data.</text>
</comment>
<feature type="domain" description="HAT C-terminal dimerisation" evidence="6">
    <location>
        <begin position="251"/>
        <end position="305"/>
    </location>
</feature>
<evidence type="ECO:0000256" key="4">
    <source>
        <dbReference type="ARBA" id="ARBA00022833"/>
    </source>
</evidence>
<dbReference type="InterPro" id="IPR012337">
    <property type="entry name" value="RNaseH-like_sf"/>
</dbReference>
<dbReference type="PANTHER" id="PTHR46481">
    <property type="entry name" value="ZINC FINGER BED DOMAIN-CONTAINING PROTEIN 4"/>
    <property type="match status" value="1"/>
</dbReference>
<evidence type="ECO:0000256" key="3">
    <source>
        <dbReference type="ARBA" id="ARBA00022771"/>
    </source>
</evidence>
<reference evidence="7" key="1">
    <citation type="submission" date="2021-06" db="EMBL/GenBank/DDBJ databases">
        <authorList>
            <person name="Kallberg Y."/>
            <person name="Tangrot J."/>
            <person name="Rosling A."/>
        </authorList>
    </citation>
    <scope>NUCLEOTIDE SEQUENCE</scope>
    <source>
        <strain evidence="7">FL966</strain>
    </source>
</reference>